<dbReference type="EMBL" id="UINC01066505">
    <property type="protein sequence ID" value="SVB97285.1"/>
    <property type="molecule type" value="Genomic_DNA"/>
</dbReference>
<sequence length="142" mass="16502">MSNLIKGSSWEVLENFERFSQVNDVFNRAFWDSEIATEDAREFFRSHREPLKKWRNASGFEQRDYAIRNAAWHVADVFAEMRDADDLRDGFLSPLSQLRQGPDEAFDLGSPEQASKTIKQVSKLFGADLVGICKFDERWVYT</sequence>
<reference evidence="1" key="1">
    <citation type="submission" date="2018-05" db="EMBL/GenBank/DDBJ databases">
        <authorList>
            <person name="Lanie J.A."/>
            <person name="Ng W.-L."/>
            <person name="Kazmierczak K.M."/>
            <person name="Andrzejewski T.M."/>
            <person name="Davidsen T.M."/>
            <person name="Wayne K.J."/>
            <person name="Tettelin H."/>
            <person name="Glass J.I."/>
            <person name="Rusch D."/>
            <person name="Podicherti R."/>
            <person name="Tsui H.-C.T."/>
            <person name="Winkler M.E."/>
        </authorList>
    </citation>
    <scope>NUCLEOTIDE SEQUENCE</scope>
</reference>
<name>A0A382ID62_9ZZZZ</name>
<dbReference type="AlphaFoldDB" id="A0A382ID62"/>
<gene>
    <name evidence="1" type="ORF">METZ01_LOCUS250139</name>
</gene>
<organism evidence="1">
    <name type="scientific">marine metagenome</name>
    <dbReference type="NCBI Taxonomy" id="408172"/>
    <lineage>
        <taxon>unclassified sequences</taxon>
        <taxon>metagenomes</taxon>
        <taxon>ecological metagenomes</taxon>
    </lineage>
</organism>
<accession>A0A382ID62</accession>
<feature type="non-terminal residue" evidence="1">
    <location>
        <position position="142"/>
    </location>
</feature>
<evidence type="ECO:0000313" key="1">
    <source>
        <dbReference type="EMBL" id="SVB97285.1"/>
    </source>
</evidence>
<protein>
    <submittedName>
        <fullName evidence="1">Uncharacterized protein</fullName>
    </submittedName>
</protein>
<proteinExistence type="predicted"/>